<gene>
    <name evidence="2" type="ORF">P7K49_004463</name>
</gene>
<organism evidence="2 3">
    <name type="scientific">Saguinus oedipus</name>
    <name type="common">Cotton-top tamarin</name>
    <name type="synonym">Oedipomidas oedipus</name>
    <dbReference type="NCBI Taxonomy" id="9490"/>
    <lineage>
        <taxon>Eukaryota</taxon>
        <taxon>Metazoa</taxon>
        <taxon>Chordata</taxon>
        <taxon>Craniata</taxon>
        <taxon>Vertebrata</taxon>
        <taxon>Euteleostomi</taxon>
        <taxon>Mammalia</taxon>
        <taxon>Eutheria</taxon>
        <taxon>Euarchontoglires</taxon>
        <taxon>Primates</taxon>
        <taxon>Haplorrhini</taxon>
        <taxon>Platyrrhini</taxon>
        <taxon>Cebidae</taxon>
        <taxon>Callitrichinae</taxon>
        <taxon>Saguinus</taxon>
    </lineage>
</organism>
<reference evidence="2 3" key="1">
    <citation type="submission" date="2023-05" db="EMBL/GenBank/DDBJ databases">
        <title>B98-5 Cell Line De Novo Hybrid Assembly: An Optical Mapping Approach.</title>
        <authorList>
            <person name="Kananen K."/>
            <person name="Auerbach J.A."/>
            <person name="Kautto E."/>
            <person name="Blachly J.S."/>
        </authorList>
    </citation>
    <scope>NUCLEOTIDE SEQUENCE [LARGE SCALE GENOMIC DNA]</scope>
    <source>
        <strain evidence="2">B95-8</strain>
        <tissue evidence="2">Cell line</tissue>
    </source>
</reference>
<name>A0ABQ9WB09_SAGOE</name>
<feature type="region of interest" description="Disordered" evidence="1">
    <location>
        <begin position="184"/>
        <end position="239"/>
    </location>
</feature>
<evidence type="ECO:0000313" key="2">
    <source>
        <dbReference type="EMBL" id="KAK2117577.1"/>
    </source>
</evidence>
<evidence type="ECO:0000313" key="3">
    <source>
        <dbReference type="Proteomes" id="UP001266305"/>
    </source>
</evidence>
<evidence type="ECO:0000256" key="1">
    <source>
        <dbReference type="SAM" id="MobiDB-lite"/>
    </source>
</evidence>
<dbReference type="PANTHER" id="PTHR22808">
    <property type="entry name" value="NCL1 YEAST -RELATED NOL1/NOP2/FMU SUN DOMAIN-CONTAINING"/>
    <property type="match status" value="1"/>
</dbReference>
<accession>A0ABQ9WB09</accession>
<dbReference type="Proteomes" id="UP001266305">
    <property type="component" value="Unassembled WGS sequence"/>
</dbReference>
<dbReference type="InterPro" id="IPR023267">
    <property type="entry name" value="RCMT"/>
</dbReference>
<dbReference type="EMBL" id="JASSZA010000002">
    <property type="protein sequence ID" value="KAK2117577.1"/>
    <property type="molecule type" value="Genomic_DNA"/>
</dbReference>
<feature type="compositionally biased region" description="Basic and acidic residues" evidence="1">
    <location>
        <begin position="15"/>
        <end position="34"/>
    </location>
</feature>
<dbReference type="PANTHER" id="PTHR22808:SF20">
    <property type="entry name" value="RNA CYTOSINE C(5)-METHYLTRANSFERASE NSUN2"/>
    <property type="match status" value="1"/>
</dbReference>
<keyword evidence="3" id="KW-1185">Reference proteome</keyword>
<protein>
    <submittedName>
        <fullName evidence="2">Uncharacterized protein</fullName>
    </submittedName>
</protein>
<sequence length="302" mass="32566">MPRRTRRAINRAAARGREARLSEVRTAGTRRDGSSVKAGGVAPGSGANALVGRDLQTPRPRRAAAITALCARAASGCPGRSLSPRGKPRRFAGEAFVATFWSLFPPRSCPRFSLSRCFSGRWVLRFGLISGRSPKAPERTRPGHVGPWVPAGSSGSCRARVSIVAGRFLRAVCAPGCAMGRRSRCRRLQQQQRPESAEDGAEGGGKRGEAVGAGTRRARGSGAPHGTPGRRGLRSGSSGLGVDVPFLPQGWEGGYPEIVKENKLFEHYYRELKIVPEGEWDQFMNALREPLPATLRITGYKR</sequence>
<comment type="caution">
    <text evidence="2">The sequence shown here is derived from an EMBL/GenBank/DDBJ whole genome shotgun (WGS) entry which is preliminary data.</text>
</comment>
<proteinExistence type="predicted"/>
<feature type="region of interest" description="Disordered" evidence="1">
    <location>
        <begin position="1"/>
        <end position="41"/>
    </location>
</feature>